<evidence type="ECO:0000256" key="3">
    <source>
        <dbReference type="ARBA" id="ARBA00022989"/>
    </source>
</evidence>
<evidence type="ECO:0000313" key="7">
    <source>
        <dbReference type="EMBL" id="CAK0850456.1"/>
    </source>
</evidence>
<dbReference type="Pfam" id="PF00520">
    <property type="entry name" value="Ion_trans"/>
    <property type="match status" value="1"/>
</dbReference>
<evidence type="ECO:0000256" key="2">
    <source>
        <dbReference type="ARBA" id="ARBA00022692"/>
    </source>
</evidence>
<organism evidence="7 8">
    <name type="scientific">Prorocentrum cordatum</name>
    <dbReference type="NCBI Taxonomy" id="2364126"/>
    <lineage>
        <taxon>Eukaryota</taxon>
        <taxon>Sar</taxon>
        <taxon>Alveolata</taxon>
        <taxon>Dinophyceae</taxon>
        <taxon>Prorocentrales</taxon>
        <taxon>Prorocentraceae</taxon>
        <taxon>Prorocentrum</taxon>
    </lineage>
</organism>
<gene>
    <name evidence="7" type="ORF">PCOR1329_LOCUS42868</name>
</gene>
<sequence>MQSKLRLARVLSLVVVTGVISQHRSFRELRIVMLSLTVAVKAMLWSSLLVFMILLIFGTVLSEGALAFLTRDRPPRAGALDESLEPLGARFGSLLDAVLTLFQVISGGVDWELPWQRLGTLGWGFRGVLLLCIVFSLIALMNVATAVIECTMLRCNADRGMAVQSELIEKRDYLITLKKVFDELDDSKVGDIIQDQFGRRMEDPEIGAYFRQRGVDSALVGAF</sequence>
<feature type="domain" description="Ion transport" evidence="6">
    <location>
        <begin position="5"/>
        <end position="148"/>
    </location>
</feature>
<evidence type="ECO:0000259" key="6">
    <source>
        <dbReference type="Pfam" id="PF00520"/>
    </source>
</evidence>
<protein>
    <recommendedName>
        <fullName evidence="6">Ion transport domain-containing protein</fullName>
    </recommendedName>
</protein>
<dbReference type="Proteomes" id="UP001189429">
    <property type="component" value="Unassembled WGS sequence"/>
</dbReference>
<keyword evidence="4 5" id="KW-0472">Membrane</keyword>
<feature type="transmembrane region" description="Helical" evidence="5">
    <location>
        <begin position="45"/>
        <end position="70"/>
    </location>
</feature>
<evidence type="ECO:0000256" key="4">
    <source>
        <dbReference type="ARBA" id="ARBA00023136"/>
    </source>
</evidence>
<keyword evidence="2 5" id="KW-0812">Transmembrane</keyword>
<comment type="caution">
    <text evidence="7">The sequence shown here is derived from an EMBL/GenBank/DDBJ whole genome shotgun (WGS) entry which is preliminary data.</text>
</comment>
<accession>A0ABN9TXI6</accession>
<dbReference type="Gene3D" id="1.10.287.70">
    <property type="match status" value="1"/>
</dbReference>
<comment type="subcellular location">
    <subcellularLocation>
        <location evidence="1">Membrane</location>
        <topology evidence="1">Multi-pass membrane protein</topology>
    </subcellularLocation>
</comment>
<evidence type="ECO:0000256" key="5">
    <source>
        <dbReference type="SAM" id="Phobius"/>
    </source>
</evidence>
<dbReference type="EMBL" id="CAUYUJ010015152">
    <property type="protein sequence ID" value="CAK0850456.1"/>
    <property type="molecule type" value="Genomic_DNA"/>
</dbReference>
<evidence type="ECO:0000256" key="1">
    <source>
        <dbReference type="ARBA" id="ARBA00004141"/>
    </source>
</evidence>
<name>A0ABN9TXI6_9DINO</name>
<keyword evidence="3 5" id="KW-1133">Transmembrane helix</keyword>
<keyword evidence="8" id="KW-1185">Reference proteome</keyword>
<evidence type="ECO:0000313" key="8">
    <source>
        <dbReference type="Proteomes" id="UP001189429"/>
    </source>
</evidence>
<proteinExistence type="predicted"/>
<feature type="transmembrane region" description="Helical" evidence="5">
    <location>
        <begin position="123"/>
        <end position="144"/>
    </location>
</feature>
<reference evidence="7" key="1">
    <citation type="submission" date="2023-10" db="EMBL/GenBank/DDBJ databases">
        <authorList>
            <person name="Chen Y."/>
            <person name="Shah S."/>
            <person name="Dougan E. K."/>
            <person name="Thang M."/>
            <person name="Chan C."/>
        </authorList>
    </citation>
    <scope>NUCLEOTIDE SEQUENCE [LARGE SCALE GENOMIC DNA]</scope>
</reference>
<dbReference type="InterPro" id="IPR005821">
    <property type="entry name" value="Ion_trans_dom"/>
</dbReference>